<dbReference type="Pfam" id="PF13088">
    <property type="entry name" value="BNR_2"/>
    <property type="match status" value="1"/>
</dbReference>
<dbReference type="InterPro" id="IPR001791">
    <property type="entry name" value="Laminin_G"/>
</dbReference>
<organism evidence="10 11">
    <name type="scientific">Haloactinopolyspora alba</name>
    <dbReference type="NCBI Taxonomy" id="648780"/>
    <lineage>
        <taxon>Bacteria</taxon>
        <taxon>Bacillati</taxon>
        <taxon>Actinomycetota</taxon>
        <taxon>Actinomycetes</taxon>
        <taxon>Jiangellales</taxon>
        <taxon>Jiangellaceae</taxon>
        <taxon>Haloactinopolyspora</taxon>
    </lineage>
</organism>
<name>A0A2P8DYW8_9ACTN</name>
<dbReference type="Pfam" id="PF13385">
    <property type="entry name" value="Laminin_G_3"/>
    <property type="match status" value="1"/>
</dbReference>
<protein>
    <recommendedName>
        <fullName evidence="3">exo-alpha-sialidase</fullName>
        <ecNumber evidence="3">3.2.1.18</ecNumber>
    </recommendedName>
</protein>
<evidence type="ECO:0000256" key="4">
    <source>
        <dbReference type="ARBA" id="ARBA00022729"/>
    </source>
</evidence>
<evidence type="ECO:0000256" key="2">
    <source>
        <dbReference type="ARBA" id="ARBA00009348"/>
    </source>
</evidence>
<dbReference type="GO" id="GO:0009313">
    <property type="term" value="P:oligosaccharide catabolic process"/>
    <property type="evidence" value="ECO:0007669"/>
    <property type="project" value="TreeGrafter"/>
</dbReference>
<accession>A0A2P8DYW8</accession>
<feature type="chain" id="PRO_5015126396" description="exo-alpha-sialidase" evidence="7">
    <location>
        <begin position="33"/>
        <end position="639"/>
    </location>
</feature>
<evidence type="ECO:0000256" key="5">
    <source>
        <dbReference type="ARBA" id="ARBA00023157"/>
    </source>
</evidence>
<dbReference type="InterPro" id="IPR036278">
    <property type="entry name" value="Sialidase_sf"/>
</dbReference>
<dbReference type="SMART" id="SM00282">
    <property type="entry name" value="LamG"/>
    <property type="match status" value="1"/>
</dbReference>
<dbReference type="AlphaFoldDB" id="A0A2P8DYW8"/>
<dbReference type="GO" id="GO:0005737">
    <property type="term" value="C:cytoplasm"/>
    <property type="evidence" value="ECO:0007669"/>
    <property type="project" value="TreeGrafter"/>
</dbReference>
<feature type="region of interest" description="Disordered" evidence="6">
    <location>
        <begin position="403"/>
        <end position="430"/>
    </location>
</feature>
<feature type="domain" description="LamG-like jellyroll fold" evidence="9">
    <location>
        <begin position="471"/>
        <end position="611"/>
    </location>
</feature>
<evidence type="ECO:0000256" key="1">
    <source>
        <dbReference type="ARBA" id="ARBA00000427"/>
    </source>
</evidence>
<dbReference type="RefSeq" id="WP_106537945.1">
    <property type="nucleotide sequence ID" value="NZ_PYGE01000010.1"/>
</dbReference>
<dbReference type="Proteomes" id="UP000243528">
    <property type="component" value="Unassembled WGS sequence"/>
</dbReference>
<dbReference type="SUPFAM" id="SSF49899">
    <property type="entry name" value="Concanavalin A-like lectins/glucanases"/>
    <property type="match status" value="1"/>
</dbReference>
<comment type="caution">
    <text evidence="10">The sequence shown here is derived from an EMBL/GenBank/DDBJ whole genome shotgun (WGS) entry which is preliminary data.</text>
</comment>
<dbReference type="SMART" id="SM00560">
    <property type="entry name" value="LamGL"/>
    <property type="match status" value="1"/>
</dbReference>
<proteinExistence type="inferred from homology"/>
<feature type="domain" description="Laminin G" evidence="8">
    <location>
        <begin position="471"/>
        <end position="606"/>
    </location>
</feature>
<sequence length="639" mass="68562">MPRSIRLRPRRGPALVPLIAATALMAAGVASATGTPTAPDADGSAAGAAPEFHQQVLYERGQAGYSCFRIPAVVRANDGTLLAFAEGRQNDCGDDGDIDTVLRRSTDGGRTWGPIQIVQDGAGDTKGNPAPVVDRETGRIVLVSTHNPGDHDHVRTPYVQFSDDNGATWTQPRNIADQIKDPAWDRWLATGPVHGIQLERGPHAGRLVIGVNAGGDGGEIDAGMLAYSDDGGATWQVGALDQNRDPGVVPQEISPVELVDGSVYAAARDQNGTDEGNRAFAVSTDGGETFDEPFATIPELVTPVVQGATLRLRATDRGDEHNRILFSAPAHPAAREVMTIRSSYDEARTWDTWDEGKVVHWGPSAYSDMVALGDGRAALMYEGGTDSPYEQIRFATFDEAFLAEPNGEPPGLPDDPEPGPTTPDVSSYDNDAYVRGGAQLGDGRDGSALALDGADDRVEIPFGDAVDLADGDFTLSSWIRYGDKDSAQSILWAYRVGSGNTPQIWLRAEPGRDRIRALVGAYDGTAAITSERAYDDGAWHHVVLRRDGRTITLWVDGVRVAGTDEGPTGSVTEGKEFRINGIHVGQRLDGVNRFDGSIDDVRIYDRALNRGEITAMGRYPRLPAPGDDLRLHLPFERID</sequence>
<keyword evidence="11" id="KW-1185">Reference proteome</keyword>
<dbReference type="PANTHER" id="PTHR10628">
    <property type="entry name" value="SIALIDASE"/>
    <property type="match status" value="1"/>
</dbReference>
<keyword evidence="5" id="KW-1015">Disulfide bond</keyword>
<dbReference type="InterPro" id="IPR026856">
    <property type="entry name" value="Sialidase_fam"/>
</dbReference>
<dbReference type="InterPro" id="IPR011040">
    <property type="entry name" value="Sialidase"/>
</dbReference>
<keyword evidence="4 7" id="KW-0732">Signal</keyword>
<dbReference type="Gene3D" id="2.120.10.10">
    <property type="match status" value="1"/>
</dbReference>
<evidence type="ECO:0000313" key="10">
    <source>
        <dbReference type="EMBL" id="PSL02415.1"/>
    </source>
</evidence>
<evidence type="ECO:0000256" key="7">
    <source>
        <dbReference type="SAM" id="SignalP"/>
    </source>
</evidence>
<dbReference type="GO" id="GO:0004308">
    <property type="term" value="F:exo-alpha-sialidase activity"/>
    <property type="evidence" value="ECO:0007669"/>
    <property type="project" value="UniProtKB-EC"/>
</dbReference>
<evidence type="ECO:0000259" key="8">
    <source>
        <dbReference type="SMART" id="SM00282"/>
    </source>
</evidence>
<feature type="compositionally biased region" description="Pro residues" evidence="6">
    <location>
        <begin position="407"/>
        <end position="421"/>
    </location>
</feature>
<evidence type="ECO:0000256" key="3">
    <source>
        <dbReference type="ARBA" id="ARBA00012733"/>
    </source>
</evidence>
<dbReference type="PANTHER" id="PTHR10628:SF30">
    <property type="entry name" value="EXO-ALPHA-SIALIDASE"/>
    <property type="match status" value="1"/>
</dbReference>
<dbReference type="InterPro" id="IPR013320">
    <property type="entry name" value="ConA-like_dom_sf"/>
</dbReference>
<dbReference type="CDD" id="cd00110">
    <property type="entry name" value="LamG"/>
    <property type="match status" value="1"/>
</dbReference>
<dbReference type="EC" id="3.2.1.18" evidence="3"/>
<evidence type="ECO:0000256" key="6">
    <source>
        <dbReference type="SAM" id="MobiDB-lite"/>
    </source>
</evidence>
<feature type="signal peptide" evidence="7">
    <location>
        <begin position="1"/>
        <end position="32"/>
    </location>
</feature>
<dbReference type="GO" id="GO:0006689">
    <property type="term" value="P:ganglioside catabolic process"/>
    <property type="evidence" value="ECO:0007669"/>
    <property type="project" value="TreeGrafter"/>
</dbReference>
<reference evidence="10 11" key="1">
    <citation type="submission" date="2018-03" db="EMBL/GenBank/DDBJ databases">
        <title>Genomic Encyclopedia of Archaeal and Bacterial Type Strains, Phase II (KMG-II): from individual species to whole genera.</title>
        <authorList>
            <person name="Goeker M."/>
        </authorList>
    </citation>
    <scope>NUCLEOTIDE SEQUENCE [LARGE SCALE GENOMIC DNA]</scope>
    <source>
        <strain evidence="10 11">DSM 45211</strain>
    </source>
</reference>
<gene>
    <name evidence="10" type="ORF">CLV30_11068</name>
</gene>
<dbReference type="InterPro" id="IPR006558">
    <property type="entry name" value="LamG-like"/>
</dbReference>
<dbReference type="GO" id="GO:0016020">
    <property type="term" value="C:membrane"/>
    <property type="evidence" value="ECO:0007669"/>
    <property type="project" value="TreeGrafter"/>
</dbReference>
<evidence type="ECO:0000259" key="9">
    <source>
        <dbReference type="SMART" id="SM00560"/>
    </source>
</evidence>
<comment type="catalytic activity">
    <reaction evidence="1">
        <text>Hydrolysis of alpha-(2-&gt;3)-, alpha-(2-&gt;6)-, alpha-(2-&gt;8)- glycosidic linkages of terminal sialic acid residues in oligosaccharides, glycoproteins, glycolipids, colominic acid and synthetic substrates.</text>
        <dbReference type="EC" id="3.2.1.18"/>
    </reaction>
</comment>
<comment type="similarity">
    <text evidence="2">Belongs to the glycosyl hydrolase 33 family.</text>
</comment>
<dbReference type="Gene3D" id="2.60.120.200">
    <property type="match status" value="1"/>
</dbReference>
<dbReference type="EMBL" id="PYGE01000010">
    <property type="protein sequence ID" value="PSL02415.1"/>
    <property type="molecule type" value="Genomic_DNA"/>
</dbReference>
<dbReference type="OrthoDB" id="7294637at2"/>
<dbReference type="SUPFAM" id="SSF50939">
    <property type="entry name" value="Sialidases"/>
    <property type="match status" value="1"/>
</dbReference>
<evidence type="ECO:0000313" key="11">
    <source>
        <dbReference type="Proteomes" id="UP000243528"/>
    </source>
</evidence>
<dbReference type="CDD" id="cd15482">
    <property type="entry name" value="Sialidase_non-viral"/>
    <property type="match status" value="1"/>
</dbReference>